<proteinExistence type="predicted"/>
<evidence type="ECO:0000256" key="1">
    <source>
        <dbReference type="SAM" id="MobiDB-lite"/>
    </source>
</evidence>
<keyword evidence="4" id="KW-1185">Reference proteome</keyword>
<organism evidence="3 4">
    <name type="scientific">Tetracentron sinense</name>
    <name type="common">Spur-leaf</name>
    <dbReference type="NCBI Taxonomy" id="13715"/>
    <lineage>
        <taxon>Eukaryota</taxon>
        <taxon>Viridiplantae</taxon>
        <taxon>Streptophyta</taxon>
        <taxon>Embryophyta</taxon>
        <taxon>Tracheophyta</taxon>
        <taxon>Spermatophyta</taxon>
        <taxon>Magnoliopsida</taxon>
        <taxon>Trochodendrales</taxon>
        <taxon>Trochodendraceae</taxon>
        <taxon>Tetracentron</taxon>
    </lineage>
</organism>
<dbReference type="Proteomes" id="UP000655225">
    <property type="component" value="Unassembled WGS sequence"/>
</dbReference>
<dbReference type="OrthoDB" id="199771at2759"/>
<sequence>MAQSPSPGRETPSSKSLAEDVSRRLSLKYLTEPISIDSELLVDGLVEYHHNLIGKFISDHPINMTAAKKTTTHAWNSRPPVSTINLAHGFILFKLNIGDEFVGEGPNPWPSAGVTKFKYWKVDNGKVKLCIMFKKSIEAKALQRLSGADRKKLKRTIKERFPQASDADIDVILPPKAEITVAKFPNRVHVFGVEGGFPMLFDVDGRGTEIFPTGHSDSGEESSNASTYMTGGRF</sequence>
<feature type="domain" description="Pre-PUA" evidence="2">
    <location>
        <begin position="133"/>
        <end position="213"/>
    </location>
</feature>
<dbReference type="Gene3D" id="3.10.400.20">
    <property type="match status" value="1"/>
</dbReference>
<dbReference type="GO" id="GO:0003743">
    <property type="term" value="F:translation initiation factor activity"/>
    <property type="evidence" value="ECO:0007669"/>
    <property type="project" value="InterPro"/>
</dbReference>
<dbReference type="PANTHER" id="PTHR12217:SF4">
    <property type="entry name" value="EUKARYOTIC TRANSLATION INITIATION FACTOR 2D"/>
    <property type="match status" value="1"/>
</dbReference>
<dbReference type="CDD" id="cd11610">
    <property type="entry name" value="eIF2D_N"/>
    <property type="match status" value="1"/>
</dbReference>
<feature type="compositionally biased region" description="Polar residues" evidence="1">
    <location>
        <begin position="221"/>
        <end position="234"/>
    </location>
</feature>
<dbReference type="GO" id="GO:0001731">
    <property type="term" value="P:formation of translation preinitiation complex"/>
    <property type="evidence" value="ECO:0007669"/>
    <property type="project" value="InterPro"/>
</dbReference>
<dbReference type="EMBL" id="JABCRI010000002">
    <property type="protein sequence ID" value="KAF8412012.1"/>
    <property type="molecule type" value="Genomic_DNA"/>
</dbReference>
<feature type="region of interest" description="Disordered" evidence="1">
    <location>
        <begin position="211"/>
        <end position="234"/>
    </location>
</feature>
<reference evidence="3 4" key="1">
    <citation type="submission" date="2020-04" db="EMBL/GenBank/DDBJ databases">
        <title>Plant Genome Project.</title>
        <authorList>
            <person name="Zhang R.-G."/>
        </authorList>
    </citation>
    <scope>NUCLEOTIDE SEQUENCE [LARGE SCALE GENOMIC DNA]</scope>
    <source>
        <strain evidence="3">YNK0</strain>
        <tissue evidence="3">Leaf</tissue>
    </source>
</reference>
<name>A0A835A0S2_TETSI</name>
<gene>
    <name evidence="3" type="ORF">HHK36_004571</name>
</gene>
<evidence type="ECO:0000313" key="4">
    <source>
        <dbReference type="Proteomes" id="UP000655225"/>
    </source>
</evidence>
<comment type="caution">
    <text evidence="3">The sequence shown here is derived from an EMBL/GenBank/DDBJ whole genome shotgun (WGS) entry which is preliminary data.</text>
</comment>
<dbReference type="InterPro" id="IPR039757">
    <property type="entry name" value="EIF2D"/>
</dbReference>
<dbReference type="Pfam" id="PF17832">
    <property type="entry name" value="Pre-PUA"/>
    <property type="match status" value="1"/>
</dbReference>
<protein>
    <recommendedName>
        <fullName evidence="2">Pre-PUA domain-containing protein</fullName>
    </recommendedName>
</protein>
<dbReference type="PANTHER" id="PTHR12217">
    <property type="entry name" value="EUKARYOTIC TRANSLATION INITIATION FACTOR 2D"/>
    <property type="match status" value="1"/>
</dbReference>
<dbReference type="AlphaFoldDB" id="A0A835A0S2"/>
<accession>A0A835A0S2</accession>
<dbReference type="InterPro" id="IPR041366">
    <property type="entry name" value="Pre-PUA"/>
</dbReference>
<evidence type="ECO:0000259" key="2">
    <source>
        <dbReference type="Pfam" id="PF17832"/>
    </source>
</evidence>
<evidence type="ECO:0000313" key="3">
    <source>
        <dbReference type="EMBL" id="KAF8412012.1"/>
    </source>
</evidence>
<dbReference type="InterPro" id="IPR048247">
    <property type="entry name" value="eIF2D_N"/>
</dbReference>